<proteinExistence type="predicted"/>
<sequence>MKKLSKLIIYKVNYSREDAQNLDDKIRKMEILKVKNKNTL</sequence>
<dbReference type="EMBL" id="BLAN01000059">
    <property type="protein sequence ID" value="GET08313.1"/>
    <property type="molecule type" value="Genomic_DNA"/>
</dbReference>
<accession>A0A6F9XSR2</accession>
<name>A0A6F9XSR2_9LACO</name>
<dbReference type="AlphaFoldDB" id="A0A6F9XSR2"/>
<dbReference type="Proteomes" id="UP000494178">
    <property type="component" value="Unassembled WGS sequence"/>
</dbReference>
<organism evidence="1">
    <name type="scientific">Ligilactobacillus agilis</name>
    <dbReference type="NCBI Taxonomy" id="1601"/>
    <lineage>
        <taxon>Bacteria</taxon>
        <taxon>Bacillati</taxon>
        <taxon>Bacillota</taxon>
        <taxon>Bacilli</taxon>
        <taxon>Lactobacillales</taxon>
        <taxon>Lactobacillaceae</taxon>
        <taxon>Ligilactobacillus</taxon>
    </lineage>
</organism>
<gene>
    <name evidence="1" type="ORF">SY111_09370</name>
</gene>
<protein>
    <submittedName>
        <fullName evidence="1">Uncharacterized protein</fullName>
    </submittedName>
</protein>
<comment type="caution">
    <text evidence="1">The sequence shown here is derived from an EMBL/GenBank/DDBJ whole genome shotgun (WGS) entry which is preliminary data.</text>
</comment>
<evidence type="ECO:0000313" key="1">
    <source>
        <dbReference type="EMBL" id="GET08313.1"/>
    </source>
</evidence>
<reference evidence="1" key="1">
    <citation type="submission" date="2019-10" db="EMBL/GenBank/DDBJ databases">
        <title>Lactobacillus agilis SY111 Whole Genome Sequencing Project.</title>
        <authorList>
            <person name="Suzuki S."/>
            <person name="Endo A."/>
            <person name="Maeno S."/>
            <person name="Shiwa Y."/>
            <person name="Matsutani M."/>
            <person name="Kajikawa A."/>
        </authorList>
    </citation>
    <scope>NUCLEOTIDE SEQUENCE</scope>
    <source>
        <strain evidence="1">SY111</strain>
    </source>
</reference>